<dbReference type="Proteomes" id="UP001530315">
    <property type="component" value="Unassembled WGS sequence"/>
</dbReference>
<gene>
    <name evidence="2" type="ORF">ACHAW5_003270</name>
</gene>
<organism evidence="2 3">
    <name type="scientific">Stephanodiscus triporus</name>
    <dbReference type="NCBI Taxonomy" id="2934178"/>
    <lineage>
        <taxon>Eukaryota</taxon>
        <taxon>Sar</taxon>
        <taxon>Stramenopiles</taxon>
        <taxon>Ochrophyta</taxon>
        <taxon>Bacillariophyta</taxon>
        <taxon>Coscinodiscophyceae</taxon>
        <taxon>Thalassiosirophycidae</taxon>
        <taxon>Stephanodiscales</taxon>
        <taxon>Stephanodiscaceae</taxon>
        <taxon>Stephanodiscus</taxon>
    </lineage>
</organism>
<reference evidence="2 3" key="1">
    <citation type="submission" date="2024-10" db="EMBL/GenBank/DDBJ databases">
        <title>Updated reference genomes for cyclostephanoid diatoms.</title>
        <authorList>
            <person name="Roberts W.R."/>
            <person name="Alverson A.J."/>
        </authorList>
    </citation>
    <scope>NUCLEOTIDE SEQUENCE [LARGE SCALE GENOMIC DNA]</scope>
    <source>
        <strain evidence="2 3">AJA276-08</strain>
    </source>
</reference>
<comment type="caution">
    <text evidence="2">The sequence shown here is derived from an EMBL/GenBank/DDBJ whole genome shotgun (WGS) entry which is preliminary data.</text>
</comment>
<proteinExistence type="predicted"/>
<feature type="compositionally biased region" description="Basic residues" evidence="1">
    <location>
        <begin position="396"/>
        <end position="411"/>
    </location>
</feature>
<dbReference type="AlphaFoldDB" id="A0ABD3NVE2"/>
<feature type="region of interest" description="Disordered" evidence="1">
    <location>
        <begin position="390"/>
        <end position="418"/>
    </location>
</feature>
<evidence type="ECO:0000313" key="3">
    <source>
        <dbReference type="Proteomes" id="UP001530315"/>
    </source>
</evidence>
<sequence length="418" mass="48068">MILEALGVSVVPQKGWISMSMAIEKMENKQVSGYKSTENLIDVSKIDGGVSGYTETVDGKGIKLQQVLRAGEGPAHCHEQWTTIVVPKWAVGKSYFFEVKNDSPLNLSCELFLDGEKVAFNSPLPPNSRRTIRPDAIRYFARHQWILDDAKRVKFVTSHNETPSHDNVIQPTTSRYNGIRPDYAGQRVSSALYPDPSTFGWRFTGSVQESRVEFFEKNMNIGGFVKLDFYYTTGTIKTVLHHPTSGKNQLFRAKVTPEQYIEIMKNPRAHTNQGYRRKADRPTGIITNQEDDNDYEFDHLRHDESHIQKDIEMEDTNVTRTTVSPTYFAKDEKYDFKKQGHQNRRDQMSKLQQTAEYSLWKEANKKEYAVVHAKFYVSIPKIMHYRPQPTAASGGFKRRMSSTSKQQKKPRWAQIIKL</sequence>
<evidence type="ECO:0000313" key="2">
    <source>
        <dbReference type="EMBL" id="KAL3777990.1"/>
    </source>
</evidence>
<keyword evidence="3" id="KW-1185">Reference proteome</keyword>
<protein>
    <submittedName>
        <fullName evidence="2">Uncharacterized protein</fullName>
    </submittedName>
</protein>
<dbReference type="EMBL" id="JALLAZ020001250">
    <property type="protein sequence ID" value="KAL3777990.1"/>
    <property type="molecule type" value="Genomic_DNA"/>
</dbReference>
<accession>A0ABD3NVE2</accession>
<evidence type="ECO:0000256" key="1">
    <source>
        <dbReference type="SAM" id="MobiDB-lite"/>
    </source>
</evidence>
<name>A0ABD3NVE2_9STRA</name>